<comment type="similarity">
    <text evidence="1">Belongs to the LysR transcriptional regulatory family.</text>
</comment>
<reference evidence="6" key="2">
    <citation type="submission" date="2021-04" db="EMBL/GenBank/DDBJ databases">
        <authorList>
            <person name="Gilroy R."/>
        </authorList>
    </citation>
    <scope>NUCLEOTIDE SEQUENCE</scope>
    <source>
        <strain evidence="6">3436</strain>
    </source>
</reference>
<dbReference type="PROSITE" id="PS50931">
    <property type="entry name" value="HTH_LYSR"/>
    <property type="match status" value="1"/>
</dbReference>
<evidence type="ECO:0000313" key="7">
    <source>
        <dbReference type="Proteomes" id="UP000824031"/>
    </source>
</evidence>
<dbReference type="Pfam" id="PF00126">
    <property type="entry name" value="HTH_1"/>
    <property type="match status" value="1"/>
</dbReference>
<keyword evidence="2" id="KW-0805">Transcription regulation</keyword>
<feature type="domain" description="HTH lysR-type" evidence="5">
    <location>
        <begin position="1"/>
        <end position="58"/>
    </location>
</feature>
<dbReference type="InterPro" id="IPR036388">
    <property type="entry name" value="WH-like_DNA-bd_sf"/>
</dbReference>
<dbReference type="InterPro" id="IPR005119">
    <property type="entry name" value="LysR_subst-bd"/>
</dbReference>
<dbReference type="SUPFAM" id="SSF46785">
    <property type="entry name" value="Winged helix' DNA-binding domain"/>
    <property type="match status" value="1"/>
</dbReference>
<evidence type="ECO:0000256" key="1">
    <source>
        <dbReference type="ARBA" id="ARBA00009437"/>
    </source>
</evidence>
<accession>A0A9D2F2F6</accession>
<evidence type="ECO:0000259" key="5">
    <source>
        <dbReference type="PROSITE" id="PS50931"/>
    </source>
</evidence>
<dbReference type="GO" id="GO:0003700">
    <property type="term" value="F:DNA-binding transcription factor activity"/>
    <property type="evidence" value="ECO:0007669"/>
    <property type="project" value="InterPro"/>
</dbReference>
<dbReference type="GO" id="GO:0003677">
    <property type="term" value="F:DNA binding"/>
    <property type="evidence" value="ECO:0007669"/>
    <property type="project" value="UniProtKB-KW"/>
</dbReference>
<dbReference type="Gene3D" id="1.10.10.10">
    <property type="entry name" value="Winged helix-like DNA-binding domain superfamily/Winged helix DNA-binding domain"/>
    <property type="match status" value="1"/>
</dbReference>
<dbReference type="AlphaFoldDB" id="A0A9D2F2F6"/>
<dbReference type="InterPro" id="IPR000847">
    <property type="entry name" value="LysR_HTH_N"/>
</dbReference>
<dbReference type="Gene3D" id="3.40.190.10">
    <property type="entry name" value="Periplasmic binding protein-like II"/>
    <property type="match status" value="2"/>
</dbReference>
<protein>
    <submittedName>
        <fullName evidence="6">LysR family transcriptional regulator</fullName>
    </submittedName>
</protein>
<gene>
    <name evidence="6" type="ORF">H9810_04390</name>
</gene>
<dbReference type="PRINTS" id="PR00039">
    <property type="entry name" value="HTHLYSR"/>
</dbReference>
<keyword evidence="3" id="KW-0238">DNA-binding</keyword>
<comment type="caution">
    <text evidence="6">The sequence shown here is derived from an EMBL/GenBank/DDBJ whole genome shotgun (WGS) entry which is preliminary data.</text>
</comment>
<reference evidence="6" key="1">
    <citation type="journal article" date="2021" name="PeerJ">
        <title>Extensive microbial diversity within the chicken gut microbiome revealed by metagenomics and culture.</title>
        <authorList>
            <person name="Gilroy R."/>
            <person name="Ravi A."/>
            <person name="Getino M."/>
            <person name="Pursley I."/>
            <person name="Horton D.L."/>
            <person name="Alikhan N.F."/>
            <person name="Baker D."/>
            <person name="Gharbi K."/>
            <person name="Hall N."/>
            <person name="Watson M."/>
            <person name="Adriaenssens E.M."/>
            <person name="Foster-Nyarko E."/>
            <person name="Jarju S."/>
            <person name="Secka A."/>
            <person name="Antonio M."/>
            <person name="Oren A."/>
            <person name="Chaudhuri R.R."/>
            <person name="La Ragione R."/>
            <person name="Hildebrand F."/>
            <person name="Pallen M.J."/>
        </authorList>
    </citation>
    <scope>NUCLEOTIDE SEQUENCE</scope>
    <source>
        <strain evidence="6">3436</strain>
    </source>
</reference>
<name>A0A9D2F2F6_9FIRM</name>
<dbReference type="GO" id="GO:0032993">
    <property type="term" value="C:protein-DNA complex"/>
    <property type="evidence" value="ECO:0007669"/>
    <property type="project" value="TreeGrafter"/>
</dbReference>
<proteinExistence type="inferred from homology"/>
<dbReference type="Proteomes" id="UP000824031">
    <property type="component" value="Unassembled WGS sequence"/>
</dbReference>
<dbReference type="Pfam" id="PF03466">
    <property type="entry name" value="LysR_substrate"/>
    <property type="match status" value="1"/>
</dbReference>
<dbReference type="PANTHER" id="PTHR30346:SF28">
    <property type="entry name" value="HTH-TYPE TRANSCRIPTIONAL REGULATOR CYNR"/>
    <property type="match status" value="1"/>
</dbReference>
<evidence type="ECO:0000256" key="4">
    <source>
        <dbReference type="ARBA" id="ARBA00023163"/>
    </source>
</evidence>
<dbReference type="EMBL" id="DXBO01000058">
    <property type="protein sequence ID" value="HIZ47940.1"/>
    <property type="molecule type" value="Genomic_DNA"/>
</dbReference>
<dbReference type="PANTHER" id="PTHR30346">
    <property type="entry name" value="TRANSCRIPTIONAL DUAL REGULATOR HCAR-RELATED"/>
    <property type="match status" value="1"/>
</dbReference>
<evidence type="ECO:0000256" key="3">
    <source>
        <dbReference type="ARBA" id="ARBA00023125"/>
    </source>
</evidence>
<evidence type="ECO:0000313" key="6">
    <source>
        <dbReference type="EMBL" id="HIZ47940.1"/>
    </source>
</evidence>
<evidence type="ECO:0000256" key="2">
    <source>
        <dbReference type="ARBA" id="ARBA00023015"/>
    </source>
</evidence>
<dbReference type="InterPro" id="IPR036390">
    <property type="entry name" value="WH_DNA-bd_sf"/>
</dbReference>
<organism evidence="6 7">
    <name type="scientific">Candidatus Gemmiger excrementavium</name>
    <dbReference type="NCBI Taxonomy" id="2838608"/>
    <lineage>
        <taxon>Bacteria</taxon>
        <taxon>Bacillati</taxon>
        <taxon>Bacillota</taxon>
        <taxon>Clostridia</taxon>
        <taxon>Eubacteriales</taxon>
        <taxon>Gemmiger</taxon>
    </lineage>
</organism>
<sequence>MNTQQLLCFVCVADRLNFTKAAEELYLSPPTVTHHIQTLEAELKTPLLVRNSKMVRLTEAGRSFYNDAREILAKIEIAQKKMHDAAVSQVRLFHIGCTSTSELRFLQGTLAALRQSRPGFSPVLHVQDYFTLKKMFEAEQLDAMLCTRAVIRKLPNCEFHPLAETRLYAILPAESPLARREVLHFADLQDQCVLTLHPKLVPFEQTNRLRDWIIEHSLNHMDIHCENDRAGILLAQCGYGVALFPEFYAQDLPDTMVRRPFEPESAPLPYGLACRKQGKDDTLRAFLAQLTKQGETKKA</sequence>
<dbReference type="SUPFAM" id="SSF53850">
    <property type="entry name" value="Periplasmic binding protein-like II"/>
    <property type="match status" value="1"/>
</dbReference>
<dbReference type="FunFam" id="1.10.10.10:FF:000001">
    <property type="entry name" value="LysR family transcriptional regulator"/>
    <property type="match status" value="1"/>
</dbReference>
<keyword evidence="4" id="KW-0804">Transcription</keyword>